<dbReference type="AlphaFoldDB" id="A0AAP0PAZ2"/>
<proteinExistence type="predicted"/>
<feature type="transmembrane region" description="Helical" evidence="1">
    <location>
        <begin position="12"/>
        <end position="33"/>
    </location>
</feature>
<keyword evidence="3" id="KW-1185">Reference proteome</keyword>
<protein>
    <submittedName>
        <fullName evidence="2">Uncharacterized protein</fullName>
    </submittedName>
</protein>
<dbReference type="Proteomes" id="UP001417504">
    <property type="component" value="Unassembled WGS sequence"/>
</dbReference>
<name>A0AAP0PAZ2_9MAGN</name>
<organism evidence="2 3">
    <name type="scientific">Stephania japonica</name>
    <dbReference type="NCBI Taxonomy" id="461633"/>
    <lineage>
        <taxon>Eukaryota</taxon>
        <taxon>Viridiplantae</taxon>
        <taxon>Streptophyta</taxon>
        <taxon>Embryophyta</taxon>
        <taxon>Tracheophyta</taxon>
        <taxon>Spermatophyta</taxon>
        <taxon>Magnoliopsida</taxon>
        <taxon>Ranunculales</taxon>
        <taxon>Menispermaceae</taxon>
        <taxon>Menispermoideae</taxon>
        <taxon>Cissampelideae</taxon>
        <taxon>Stephania</taxon>
    </lineage>
</organism>
<keyword evidence="1" id="KW-1133">Transmembrane helix</keyword>
<evidence type="ECO:0000313" key="2">
    <source>
        <dbReference type="EMBL" id="KAK9137948.1"/>
    </source>
</evidence>
<sequence>MLCERQHNTSKFFLYLLDLFFLVSLFFSLNLVYDVVKFTSKLDHFTYIYTIVLFWTTT</sequence>
<gene>
    <name evidence="2" type="ORF">Sjap_008542</name>
</gene>
<keyword evidence="1" id="KW-0472">Membrane</keyword>
<comment type="caution">
    <text evidence="2">The sequence shown here is derived from an EMBL/GenBank/DDBJ whole genome shotgun (WGS) entry which is preliminary data.</text>
</comment>
<dbReference type="EMBL" id="JBBNAE010000003">
    <property type="protein sequence ID" value="KAK9137948.1"/>
    <property type="molecule type" value="Genomic_DNA"/>
</dbReference>
<evidence type="ECO:0000256" key="1">
    <source>
        <dbReference type="SAM" id="Phobius"/>
    </source>
</evidence>
<reference evidence="2 3" key="1">
    <citation type="submission" date="2024-01" db="EMBL/GenBank/DDBJ databases">
        <title>Genome assemblies of Stephania.</title>
        <authorList>
            <person name="Yang L."/>
        </authorList>
    </citation>
    <scope>NUCLEOTIDE SEQUENCE [LARGE SCALE GENOMIC DNA]</scope>
    <source>
        <strain evidence="2">QJT</strain>
        <tissue evidence="2">Leaf</tissue>
    </source>
</reference>
<keyword evidence="1" id="KW-0812">Transmembrane</keyword>
<evidence type="ECO:0000313" key="3">
    <source>
        <dbReference type="Proteomes" id="UP001417504"/>
    </source>
</evidence>
<accession>A0AAP0PAZ2</accession>